<evidence type="ECO:0000256" key="1">
    <source>
        <dbReference type="PROSITE-ProRule" id="PRU00723"/>
    </source>
</evidence>
<evidence type="ECO:0000256" key="2">
    <source>
        <dbReference type="SAM" id="MobiDB-lite"/>
    </source>
</evidence>
<evidence type="ECO:0000313" key="4">
    <source>
        <dbReference type="EMBL" id="CEI61180.1"/>
    </source>
</evidence>
<dbReference type="InterPro" id="IPR000571">
    <property type="entry name" value="Znf_CCCH"/>
</dbReference>
<proteinExistence type="predicted"/>
<evidence type="ECO:0000259" key="3">
    <source>
        <dbReference type="PROSITE" id="PS50103"/>
    </source>
</evidence>
<protein>
    <recommendedName>
        <fullName evidence="3">C3H1-type domain-containing protein</fullName>
    </recommendedName>
</protein>
<reference evidence="5" key="1">
    <citation type="submission" date="2014-10" db="EMBL/GenBank/DDBJ databases">
        <authorList>
            <person name="King R."/>
        </authorList>
    </citation>
    <scope>NUCLEOTIDE SEQUENCE [LARGE SCALE GENOMIC DNA]</scope>
    <source>
        <strain evidence="5">A3/5</strain>
    </source>
</reference>
<dbReference type="Gene3D" id="6.10.250.3160">
    <property type="match status" value="1"/>
</dbReference>
<keyword evidence="1" id="KW-0479">Metal-binding</keyword>
<dbReference type="EMBL" id="LN649230">
    <property type="protein sequence ID" value="CEI61180.1"/>
    <property type="molecule type" value="Genomic_DNA"/>
</dbReference>
<dbReference type="PROSITE" id="PS50103">
    <property type="entry name" value="ZF_C3H1"/>
    <property type="match status" value="1"/>
</dbReference>
<sequence>MGGQSPRAIEPWEMLARVKRRKLGQGAALSSTLYTTDHGDIAVSTGRSTTPSRVSEAQGTRFNAPPILKPKQTLTWESLENKDTLCRNVLIYGHCRYEDQGCAFSHDQNKNNSNSDM</sequence>
<dbReference type="Pfam" id="PF25586">
    <property type="entry name" value="zf-CCCH_PAN3"/>
    <property type="match status" value="1"/>
</dbReference>
<organism evidence="4 5">
    <name type="scientific">Fusarium venenatum</name>
    <dbReference type="NCBI Taxonomy" id="56646"/>
    <lineage>
        <taxon>Eukaryota</taxon>
        <taxon>Fungi</taxon>
        <taxon>Dikarya</taxon>
        <taxon>Ascomycota</taxon>
        <taxon>Pezizomycotina</taxon>
        <taxon>Sordariomycetes</taxon>
        <taxon>Hypocreomycetidae</taxon>
        <taxon>Hypocreales</taxon>
        <taxon>Nectriaceae</taxon>
        <taxon>Fusarium</taxon>
    </lineage>
</organism>
<dbReference type="GO" id="GO:0008270">
    <property type="term" value="F:zinc ion binding"/>
    <property type="evidence" value="ECO:0007669"/>
    <property type="project" value="UniProtKB-KW"/>
</dbReference>
<keyword evidence="1" id="KW-0863">Zinc-finger</keyword>
<name>A0A2L2TLD0_9HYPO</name>
<accession>A0A2L2TLD0</accession>
<feature type="domain" description="C3H1-type" evidence="3">
    <location>
        <begin position="80"/>
        <end position="109"/>
    </location>
</feature>
<evidence type="ECO:0000313" key="5">
    <source>
        <dbReference type="Proteomes" id="UP000245910"/>
    </source>
</evidence>
<keyword evidence="1" id="KW-0862">Zinc</keyword>
<dbReference type="AlphaFoldDB" id="A0A2L2TLD0"/>
<feature type="zinc finger region" description="C3H1-type" evidence="1">
    <location>
        <begin position="80"/>
        <end position="109"/>
    </location>
</feature>
<feature type="compositionally biased region" description="Polar residues" evidence="2">
    <location>
        <begin position="45"/>
        <end position="61"/>
    </location>
</feature>
<feature type="region of interest" description="Disordered" evidence="2">
    <location>
        <begin position="42"/>
        <end position="66"/>
    </location>
</feature>
<dbReference type="Proteomes" id="UP000245910">
    <property type="component" value="Chromosome II"/>
</dbReference>
<keyword evidence="5" id="KW-1185">Reference proteome</keyword>